<dbReference type="GeneID" id="54487977"/>
<feature type="transmembrane region" description="Helical" evidence="6">
    <location>
        <begin position="144"/>
        <end position="164"/>
    </location>
</feature>
<protein>
    <recommendedName>
        <fullName evidence="9">Integral membrane protein</fullName>
    </recommendedName>
</protein>
<dbReference type="Pfam" id="PF10639">
    <property type="entry name" value="TMEM234"/>
    <property type="match status" value="1"/>
</dbReference>
<dbReference type="Proteomes" id="UP000799437">
    <property type="component" value="Unassembled WGS sequence"/>
</dbReference>
<reference evidence="7" key="1">
    <citation type="journal article" date="2020" name="Stud. Mycol.">
        <title>101 Dothideomycetes genomes: a test case for predicting lifestyles and emergence of pathogens.</title>
        <authorList>
            <person name="Haridas S."/>
            <person name="Albert R."/>
            <person name="Binder M."/>
            <person name="Bloem J."/>
            <person name="Labutti K."/>
            <person name="Salamov A."/>
            <person name="Andreopoulos B."/>
            <person name="Baker S."/>
            <person name="Barry K."/>
            <person name="Bills G."/>
            <person name="Bluhm B."/>
            <person name="Cannon C."/>
            <person name="Castanera R."/>
            <person name="Culley D."/>
            <person name="Daum C."/>
            <person name="Ezra D."/>
            <person name="Gonzalez J."/>
            <person name="Henrissat B."/>
            <person name="Kuo A."/>
            <person name="Liang C."/>
            <person name="Lipzen A."/>
            <person name="Lutzoni F."/>
            <person name="Magnuson J."/>
            <person name="Mondo S."/>
            <person name="Nolan M."/>
            <person name="Ohm R."/>
            <person name="Pangilinan J."/>
            <person name="Park H.-J."/>
            <person name="Ramirez L."/>
            <person name="Alfaro M."/>
            <person name="Sun H."/>
            <person name="Tritt A."/>
            <person name="Yoshinaga Y."/>
            <person name="Zwiers L.-H."/>
            <person name="Turgeon B."/>
            <person name="Goodwin S."/>
            <person name="Spatafora J."/>
            <person name="Crous P."/>
            <person name="Grigoriev I."/>
        </authorList>
    </citation>
    <scope>NUCLEOTIDE SEQUENCE</scope>
    <source>
        <strain evidence="7">CBS 121739</strain>
    </source>
</reference>
<organism evidence="7 8">
    <name type="scientific">Pseudovirgaria hyperparasitica</name>
    <dbReference type="NCBI Taxonomy" id="470096"/>
    <lineage>
        <taxon>Eukaryota</taxon>
        <taxon>Fungi</taxon>
        <taxon>Dikarya</taxon>
        <taxon>Ascomycota</taxon>
        <taxon>Pezizomycotina</taxon>
        <taxon>Dothideomycetes</taxon>
        <taxon>Dothideomycetes incertae sedis</taxon>
        <taxon>Acrospermales</taxon>
        <taxon>Acrospermaceae</taxon>
        <taxon>Pseudovirgaria</taxon>
    </lineage>
</organism>
<dbReference type="AlphaFoldDB" id="A0A6A6W724"/>
<dbReference type="InterPro" id="IPR037185">
    <property type="entry name" value="EmrE-like"/>
</dbReference>
<sequence length="167" mass="18295">MSSHSTVHTNFNRTAADIMTLTDHSHPPPPSTIRYIISFLLVGLCWGFTTPFMRRSAKDYTPPSRPWLASQPSVKRTVYTACFAVNDLLRRPGYAIPLLLNVTGSVWFFLLIGEAELSLTVPIVNSAAFLWTVVGEWWVEGRKIGADTLVGMGLVGGGIALCVLSKS</sequence>
<dbReference type="RefSeq" id="XP_033600884.1">
    <property type="nucleotide sequence ID" value="XM_033746923.1"/>
</dbReference>
<evidence type="ECO:0000313" key="7">
    <source>
        <dbReference type="EMBL" id="KAF2758433.1"/>
    </source>
</evidence>
<dbReference type="SUPFAM" id="SSF103481">
    <property type="entry name" value="Multidrug resistance efflux transporter EmrE"/>
    <property type="match status" value="1"/>
</dbReference>
<dbReference type="EMBL" id="ML996571">
    <property type="protein sequence ID" value="KAF2758433.1"/>
    <property type="molecule type" value="Genomic_DNA"/>
</dbReference>
<feature type="transmembrane region" description="Helical" evidence="6">
    <location>
        <begin position="35"/>
        <end position="53"/>
    </location>
</feature>
<evidence type="ECO:0000256" key="5">
    <source>
        <dbReference type="ARBA" id="ARBA00023136"/>
    </source>
</evidence>
<accession>A0A6A6W724</accession>
<evidence type="ECO:0008006" key="9">
    <source>
        <dbReference type="Google" id="ProtNLM"/>
    </source>
</evidence>
<keyword evidence="8" id="KW-1185">Reference proteome</keyword>
<dbReference type="GO" id="GO:0016020">
    <property type="term" value="C:membrane"/>
    <property type="evidence" value="ECO:0007669"/>
    <property type="project" value="UniProtKB-SubCell"/>
</dbReference>
<evidence type="ECO:0000256" key="3">
    <source>
        <dbReference type="ARBA" id="ARBA00022692"/>
    </source>
</evidence>
<dbReference type="OrthoDB" id="43458at2759"/>
<dbReference type="PANTHER" id="PTHR28668:SF1">
    <property type="entry name" value="TRANSMEMBRANE PROTEIN 234"/>
    <property type="match status" value="1"/>
</dbReference>
<evidence type="ECO:0000256" key="6">
    <source>
        <dbReference type="SAM" id="Phobius"/>
    </source>
</evidence>
<gene>
    <name evidence="7" type="ORF">EJ05DRAFT_499956</name>
</gene>
<dbReference type="Gene3D" id="1.10.3730.20">
    <property type="match status" value="1"/>
</dbReference>
<evidence type="ECO:0000256" key="4">
    <source>
        <dbReference type="ARBA" id="ARBA00022989"/>
    </source>
</evidence>
<comment type="subcellular location">
    <subcellularLocation>
        <location evidence="1">Membrane</location>
        <topology evidence="1">Multi-pass membrane protein</topology>
    </subcellularLocation>
</comment>
<keyword evidence="5 6" id="KW-0472">Membrane</keyword>
<evidence type="ECO:0000313" key="8">
    <source>
        <dbReference type="Proteomes" id="UP000799437"/>
    </source>
</evidence>
<feature type="transmembrane region" description="Helical" evidence="6">
    <location>
        <begin position="119"/>
        <end position="138"/>
    </location>
</feature>
<keyword evidence="3 6" id="KW-0812">Transmembrane</keyword>
<name>A0A6A6W724_9PEZI</name>
<feature type="transmembrane region" description="Helical" evidence="6">
    <location>
        <begin position="94"/>
        <end position="112"/>
    </location>
</feature>
<dbReference type="InterPro" id="IPR018908">
    <property type="entry name" value="TMEM234"/>
</dbReference>
<evidence type="ECO:0000256" key="1">
    <source>
        <dbReference type="ARBA" id="ARBA00004141"/>
    </source>
</evidence>
<evidence type="ECO:0000256" key="2">
    <source>
        <dbReference type="ARBA" id="ARBA00005977"/>
    </source>
</evidence>
<comment type="similarity">
    <text evidence="2">Belongs to the TMEM234 family.</text>
</comment>
<dbReference type="PANTHER" id="PTHR28668">
    <property type="entry name" value="TRANSMEMBRANE PROTEIN 234"/>
    <property type="match status" value="1"/>
</dbReference>
<keyword evidence="4 6" id="KW-1133">Transmembrane helix</keyword>
<proteinExistence type="inferred from homology"/>